<name>A0A1U7J6T9_9CYAN</name>
<comment type="caution">
    <text evidence="2">The sequence shown here is derived from an EMBL/GenBank/DDBJ whole genome shotgun (WGS) entry which is preliminary data.</text>
</comment>
<protein>
    <submittedName>
        <fullName evidence="2">Uncharacterized protein</fullName>
    </submittedName>
</protein>
<dbReference type="STRING" id="549789.NIES30_09280"/>
<organism evidence="2 3">
    <name type="scientific">Phormidium tenue NIES-30</name>
    <dbReference type="NCBI Taxonomy" id="549789"/>
    <lineage>
        <taxon>Bacteria</taxon>
        <taxon>Bacillati</taxon>
        <taxon>Cyanobacteriota</taxon>
        <taxon>Cyanophyceae</taxon>
        <taxon>Oscillatoriophycideae</taxon>
        <taxon>Oscillatoriales</taxon>
        <taxon>Oscillatoriaceae</taxon>
        <taxon>Phormidium</taxon>
    </lineage>
</organism>
<accession>A0A1U7J6T9</accession>
<keyword evidence="1" id="KW-0812">Transmembrane</keyword>
<gene>
    <name evidence="2" type="ORF">NIES30_09280</name>
</gene>
<keyword evidence="1" id="KW-1133">Transmembrane helix</keyword>
<feature type="transmembrane region" description="Helical" evidence="1">
    <location>
        <begin position="40"/>
        <end position="59"/>
    </location>
</feature>
<evidence type="ECO:0000313" key="2">
    <source>
        <dbReference type="EMBL" id="OKH48721.1"/>
    </source>
</evidence>
<keyword evidence="3" id="KW-1185">Reference proteome</keyword>
<evidence type="ECO:0000256" key="1">
    <source>
        <dbReference type="SAM" id="Phobius"/>
    </source>
</evidence>
<proteinExistence type="predicted"/>
<sequence>MQKHLSKVCFGEYFGKKIVASLNIPTLLRHKTHITVMESIQIFTFGVFFLVLTLSKYYGKVIKVRLSKLSKGLTILATSLEKIKGMNCYGINE</sequence>
<reference evidence="2 3" key="1">
    <citation type="submission" date="2016-11" db="EMBL/GenBank/DDBJ databases">
        <title>Draft Genome Sequences of Nine Cyanobacterial Strains from Diverse Habitats.</title>
        <authorList>
            <person name="Zhu T."/>
            <person name="Hou S."/>
            <person name="Lu X."/>
            <person name="Hess W.R."/>
        </authorList>
    </citation>
    <scope>NUCLEOTIDE SEQUENCE [LARGE SCALE GENOMIC DNA]</scope>
    <source>
        <strain evidence="2 3">NIES-30</strain>
    </source>
</reference>
<evidence type="ECO:0000313" key="3">
    <source>
        <dbReference type="Proteomes" id="UP000185557"/>
    </source>
</evidence>
<dbReference type="EMBL" id="MRCG01000005">
    <property type="protein sequence ID" value="OKH48721.1"/>
    <property type="molecule type" value="Genomic_DNA"/>
</dbReference>
<dbReference type="Proteomes" id="UP000185557">
    <property type="component" value="Unassembled WGS sequence"/>
</dbReference>
<keyword evidence="1" id="KW-0472">Membrane</keyword>
<dbReference type="AlphaFoldDB" id="A0A1U7J6T9"/>